<gene>
    <name evidence="2" type="ORF">A3H67_01265</name>
</gene>
<evidence type="ECO:0000313" key="2">
    <source>
        <dbReference type="EMBL" id="OGY58284.1"/>
    </source>
</evidence>
<dbReference type="Proteomes" id="UP000177408">
    <property type="component" value="Unassembled WGS sequence"/>
</dbReference>
<name>A0A1G1Z180_9BACT</name>
<sequence length="220" mass="24876">MEKEKAKMTVTRQSNGEQVELALHHVDRNRLVAIIDIPAYNARLTFKATERWVELVGREKIDPEKDAILHVSESVWNRDFHGVAVWASTILHAKRPAKELKPAPTFANKQWWLILWQATFADFPKALVEAISESQALRKANLEPALGTFTVVRDQLLAVPLGTNEAAAQAEMSRRQQEAQAAQERALHPSPEEIKERARISGQLRDLAACHRDSSQSFLF</sequence>
<proteinExistence type="predicted"/>
<comment type="caution">
    <text evidence="2">The sequence shown here is derived from an EMBL/GenBank/DDBJ whole genome shotgun (WGS) entry which is preliminary data.</text>
</comment>
<dbReference type="EMBL" id="MHIR01000003">
    <property type="protein sequence ID" value="OGY58284.1"/>
    <property type="molecule type" value="Genomic_DNA"/>
</dbReference>
<evidence type="ECO:0000256" key="1">
    <source>
        <dbReference type="SAM" id="MobiDB-lite"/>
    </source>
</evidence>
<reference evidence="2 3" key="1">
    <citation type="journal article" date="2016" name="Nat. Commun.">
        <title>Thousands of microbial genomes shed light on interconnected biogeochemical processes in an aquifer system.</title>
        <authorList>
            <person name="Anantharaman K."/>
            <person name="Brown C.T."/>
            <person name="Hug L.A."/>
            <person name="Sharon I."/>
            <person name="Castelle C.J."/>
            <person name="Probst A.J."/>
            <person name="Thomas B.C."/>
            <person name="Singh A."/>
            <person name="Wilkins M.J."/>
            <person name="Karaoz U."/>
            <person name="Brodie E.L."/>
            <person name="Williams K.H."/>
            <person name="Hubbard S.S."/>
            <person name="Banfield J.F."/>
        </authorList>
    </citation>
    <scope>NUCLEOTIDE SEQUENCE [LARGE SCALE GENOMIC DNA]</scope>
</reference>
<protein>
    <submittedName>
        <fullName evidence="2">Uncharacterized protein</fullName>
    </submittedName>
</protein>
<organism evidence="2 3">
    <name type="scientific">Candidatus Buchananbacteria bacterium RIFCSPLOWO2_02_FULL_46_11b</name>
    <dbReference type="NCBI Taxonomy" id="1797548"/>
    <lineage>
        <taxon>Bacteria</taxon>
        <taxon>Candidatus Buchananiibacteriota</taxon>
    </lineage>
</organism>
<evidence type="ECO:0000313" key="3">
    <source>
        <dbReference type="Proteomes" id="UP000177408"/>
    </source>
</evidence>
<feature type="region of interest" description="Disordered" evidence="1">
    <location>
        <begin position="174"/>
        <end position="193"/>
    </location>
</feature>
<dbReference type="AlphaFoldDB" id="A0A1G1Z180"/>
<accession>A0A1G1Z180</accession>